<gene>
    <name evidence="1" type="ORF">A3A74_08355</name>
</gene>
<name>A0A1F7I773_9BACT</name>
<accession>A0A1F7I773</accession>
<protein>
    <submittedName>
        <fullName evidence="1">Uncharacterized protein</fullName>
    </submittedName>
</protein>
<reference evidence="1 2" key="1">
    <citation type="journal article" date="2016" name="Nat. Commun.">
        <title>Thousands of microbial genomes shed light on interconnected biogeochemical processes in an aquifer system.</title>
        <authorList>
            <person name="Anantharaman K."/>
            <person name="Brown C.T."/>
            <person name="Hug L.A."/>
            <person name="Sharon I."/>
            <person name="Castelle C.J."/>
            <person name="Probst A.J."/>
            <person name="Thomas B.C."/>
            <person name="Singh A."/>
            <person name="Wilkins M.J."/>
            <person name="Karaoz U."/>
            <person name="Brodie E.L."/>
            <person name="Williams K.H."/>
            <person name="Hubbard S.S."/>
            <person name="Banfield J.F."/>
        </authorList>
    </citation>
    <scope>NUCLEOTIDE SEQUENCE [LARGE SCALE GENOMIC DNA]</scope>
</reference>
<proteinExistence type="predicted"/>
<evidence type="ECO:0000313" key="1">
    <source>
        <dbReference type="EMBL" id="OGK39132.1"/>
    </source>
</evidence>
<comment type="caution">
    <text evidence="1">The sequence shown here is derived from an EMBL/GenBank/DDBJ whole genome shotgun (WGS) entry which is preliminary data.</text>
</comment>
<dbReference type="EMBL" id="MGAF01000057">
    <property type="protein sequence ID" value="OGK39132.1"/>
    <property type="molecule type" value="Genomic_DNA"/>
</dbReference>
<evidence type="ECO:0000313" key="2">
    <source>
        <dbReference type="Proteomes" id="UP000179270"/>
    </source>
</evidence>
<dbReference type="AlphaFoldDB" id="A0A1F7I773"/>
<organism evidence="1 2">
    <name type="scientific">Candidatus Roizmanbacteria bacterium RIFCSPLOWO2_01_FULL_35_13</name>
    <dbReference type="NCBI Taxonomy" id="1802055"/>
    <lineage>
        <taxon>Bacteria</taxon>
        <taxon>Candidatus Roizmaniibacteriota</taxon>
    </lineage>
</organism>
<dbReference type="Proteomes" id="UP000179270">
    <property type="component" value="Unassembled WGS sequence"/>
</dbReference>
<sequence length="331" mass="37572">MVFVNQRGGLSWKEGLNPSGSTHNDPREFPERYIAISTLRPVHEYEDSLSTNHLRKQSDGEFVAEEPENTGVIALLRVAKFFNLRVSQPSNALLIGAFNPAAVNSTLAWLDSKNWYSTNLTVVDNSAITLEAIRLMCEEGITSQPERLELTHSDYFDYISLKKPELIIGDGLDAWLIPGFDNPSIYKKSPYAKFEKLLMHVAYQMSDHGTFLSRVKISQNDPRSKGYVKAAEKTIQERVKLVLSQIGPIATEVDRSSLEEMLESFFDQDEATVFCGLEELIPDNKAVTTRVGKQAEKVFERLHKRYFSKAEKIRVYDPKFDCAYLNFACQL</sequence>